<evidence type="ECO:0000256" key="4">
    <source>
        <dbReference type="SAM" id="SignalP"/>
    </source>
</evidence>
<dbReference type="InterPro" id="IPR050653">
    <property type="entry name" value="Prot_Inhib_GrowthFact_Antg"/>
</dbReference>
<dbReference type="SMART" id="SM00274">
    <property type="entry name" value="FOLN"/>
    <property type="match status" value="9"/>
</dbReference>
<dbReference type="OrthoDB" id="126772at2759"/>
<keyword evidence="1" id="KW-0646">Protease inhibitor</keyword>
<dbReference type="PANTHER" id="PTHR10913:SF45">
    <property type="entry name" value="FOLLISTATIN, ISOFORM A-RELATED"/>
    <property type="match status" value="1"/>
</dbReference>
<dbReference type="GO" id="GO:0005576">
    <property type="term" value="C:extracellular region"/>
    <property type="evidence" value="ECO:0007669"/>
    <property type="project" value="TreeGrafter"/>
</dbReference>
<dbReference type="EnsemblMetazoa" id="CLYHEMT002199.3">
    <property type="protein sequence ID" value="CLYHEMP002199.3"/>
    <property type="gene ID" value="CLYHEMG002199"/>
</dbReference>
<evidence type="ECO:0000256" key="1">
    <source>
        <dbReference type="ARBA" id="ARBA00022690"/>
    </source>
</evidence>
<keyword evidence="7" id="KW-1185">Reference proteome</keyword>
<dbReference type="RefSeq" id="XP_066916265.1">
    <property type="nucleotide sequence ID" value="XM_067060164.1"/>
</dbReference>
<feature type="domain" description="Kazal-like" evidence="5">
    <location>
        <begin position="483"/>
        <end position="535"/>
    </location>
</feature>
<evidence type="ECO:0000259" key="5">
    <source>
        <dbReference type="PROSITE" id="PS51465"/>
    </source>
</evidence>
<accession>A0A7M5TUQ5</accession>
<feature type="domain" description="Kazal-like" evidence="5">
    <location>
        <begin position="657"/>
        <end position="715"/>
    </location>
</feature>
<organism evidence="6 7">
    <name type="scientific">Clytia hemisphaerica</name>
    <dbReference type="NCBI Taxonomy" id="252671"/>
    <lineage>
        <taxon>Eukaryota</taxon>
        <taxon>Metazoa</taxon>
        <taxon>Cnidaria</taxon>
        <taxon>Hydrozoa</taxon>
        <taxon>Hydroidolina</taxon>
        <taxon>Leptothecata</taxon>
        <taxon>Obeliida</taxon>
        <taxon>Clytiidae</taxon>
        <taxon>Clytia</taxon>
    </lineage>
</organism>
<dbReference type="PROSITE" id="PS51465">
    <property type="entry name" value="KAZAL_2"/>
    <property type="match status" value="10"/>
</dbReference>
<feature type="domain" description="Kazal-like" evidence="5">
    <location>
        <begin position="409"/>
        <end position="456"/>
    </location>
</feature>
<name>A0A7M5TUQ5_9CNID</name>
<dbReference type="Pfam" id="PF00050">
    <property type="entry name" value="Kazal_1"/>
    <property type="match status" value="3"/>
</dbReference>
<dbReference type="InterPro" id="IPR036058">
    <property type="entry name" value="Kazal_dom_sf"/>
</dbReference>
<dbReference type="Proteomes" id="UP000594262">
    <property type="component" value="Unplaced"/>
</dbReference>
<feature type="domain" description="Kazal-like" evidence="5">
    <location>
        <begin position="867"/>
        <end position="915"/>
    </location>
</feature>
<proteinExistence type="predicted"/>
<dbReference type="GeneID" id="136803438"/>
<dbReference type="GO" id="GO:0030154">
    <property type="term" value="P:cell differentiation"/>
    <property type="evidence" value="ECO:0007669"/>
    <property type="project" value="TreeGrafter"/>
</dbReference>
<protein>
    <recommendedName>
        <fullName evidence="5">Kazal-like domain-containing protein</fullName>
    </recommendedName>
</protein>
<feature type="domain" description="Kazal-like" evidence="5">
    <location>
        <begin position="591"/>
        <end position="638"/>
    </location>
</feature>
<feature type="domain" description="Kazal-like" evidence="5">
    <location>
        <begin position="744"/>
        <end position="791"/>
    </location>
</feature>
<feature type="domain" description="Kazal-like" evidence="5">
    <location>
        <begin position="923"/>
        <end position="962"/>
    </location>
</feature>
<dbReference type="SMART" id="SM00280">
    <property type="entry name" value="KAZAL"/>
    <property type="match status" value="11"/>
</dbReference>
<keyword evidence="4" id="KW-0732">Signal</keyword>
<dbReference type="FunFam" id="3.30.60.30:FF:000024">
    <property type="entry name" value="Transmembrane agrin"/>
    <property type="match status" value="2"/>
</dbReference>
<evidence type="ECO:0000313" key="6">
    <source>
        <dbReference type="EnsemblMetazoa" id="CLYHEMP002199.3"/>
    </source>
</evidence>
<evidence type="ECO:0000256" key="3">
    <source>
        <dbReference type="ARBA" id="ARBA00023157"/>
    </source>
</evidence>
<dbReference type="AlphaFoldDB" id="A0A7M5TUQ5"/>
<feature type="signal peptide" evidence="4">
    <location>
        <begin position="1"/>
        <end position="19"/>
    </location>
</feature>
<dbReference type="Gene3D" id="3.30.60.30">
    <property type="match status" value="10"/>
</dbReference>
<feature type="chain" id="PRO_5029827724" description="Kazal-like domain-containing protein" evidence="4">
    <location>
        <begin position="20"/>
        <end position="1136"/>
    </location>
</feature>
<keyword evidence="3" id="KW-1015">Disulfide bond</keyword>
<dbReference type="PANTHER" id="PTHR10913">
    <property type="entry name" value="FOLLISTATIN-RELATED"/>
    <property type="match status" value="1"/>
</dbReference>
<dbReference type="CDD" id="cd00104">
    <property type="entry name" value="KAZAL_FS"/>
    <property type="match status" value="10"/>
</dbReference>
<dbReference type="Pfam" id="PF07648">
    <property type="entry name" value="Kazal_2"/>
    <property type="match status" value="9"/>
</dbReference>
<dbReference type="SUPFAM" id="SSF100895">
    <property type="entry name" value="Kazal-type serine protease inhibitors"/>
    <property type="match status" value="10"/>
</dbReference>
<dbReference type="InterPro" id="IPR003645">
    <property type="entry name" value="Fol_N"/>
</dbReference>
<feature type="domain" description="Kazal-like" evidence="5">
    <location>
        <begin position="819"/>
        <end position="866"/>
    </location>
</feature>
<keyword evidence="2" id="KW-0722">Serine protease inhibitor</keyword>
<evidence type="ECO:0000313" key="7">
    <source>
        <dbReference type="Proteomes" id="UP000594262"/>
    </source>
</evidence>
<evidence type="ECO:0000256" key="2">
    <source>
        <dbReference type="ARBA" id="ARBA00022900"/>
    </source>
</evidence>
<feature type="domain" description="Kazal-like" evidence="5">
    <location>
        <begin position="333"/>
        <end position="382"/>
    </location>
</feature>
<dbReference type="InterPro" id="IPR002350">
    <property type="entry name" value="Kazal_dom"/>
</dbReference>
<feature type="domain" description="Kazal-like" evidence="5">
    <location>
        <begin position="1032"/>
        <end position="1088"/>
    </location>
</feature>
<sequence>MRLLYVFIVASIAASFTSASELCKVCQINPCSLVKKSCAPGQQLTPNKCECTCDCKPVLPTIGPPILDCPNTCRCRNCGINGRCISDPKKCLEACDVPCLKQAICLKDPCANNKCGNNEICVPQCGSCSHKCLPATPPKNPCLTAKCGLGQKCIQDGCNAKCVPASCLEDPCIATTCLVGSKCVKDGCVGKCVPVEPPCIVCLAILCTPDTCSANERCVQAPCGCSFKCIPNNPPPVCQPCKKVKCKSGFVCVENTKSCTARCESSCKHCDSKSLCAGKNCGATEYCRVRCIGCQATCKAQSMCRRNPCSRAICGGRDPKCVPNFKTCTHKCLSCPKFIACPFLLDPVCGSDGKTYDNECLLNAAACRSKRPLNKKHDGPCKCKKSCNRKCKFGARCVQDPQTCTTKCECPRICPAIFRPVCGSDGKTYSNSCALGVETCKSNGKITKVSDGPCSTSPCKEDQCKTLKCGFGAICRQNPKTCQVKCECPLFKCNPKQFMPVCGTDGVTYINGCFIGQVICRTQGKVQKASDGKCPCKDQCSKKTCGKDRRCFWNTKTCKAECPCAISCANILCIIGSRCEHDPKKCTTKCVCNEICTREYRPVCGSDGKTYSNECELNKASCKSGGSITKKSDGKCPKACPAVCTKPRKCRPEARCLVDKETCKESCTCRRGCPKIKRPVCGTDGVTYANDCLLKIARCESKGTIKLKHRGYCDGDCKFSCATVKCAYGAKCVFNSRQCRHRCVCSLGCPKILKPVCGSNGQTYPNECLLNYAMCRSQGKITKKHDGKCNKCKITCANVRCGFRSVCVDDFKTCKFQCQCNRACQEIFAPVCGTDGVTYDNQCILDIAYCKSKGKITKKSDGKCPQDPCDKKCFQQIRPVCGSNGESYLNECFLEQDACKSKTEIEVFHRGLCQSDYMKTIGTNFKPVCGSDRKTYSNIAMLNAFSCLTGVEITKVSDGPCECDNPPCFGTCILRKTSDGDQVCQQKCFLPPCVRPDPLNPPTPVCANDGMTYRRCPGFIVANCESDGKLKELFAGTCPPNNCKTCEDVFSPVCGSDGQFYTSRCALERTNCLEKKSVTIVNGGLCKGSQLLIGNEDIPGCGTDGITYTNKAWITLAGCTSKVEPFRTGVCPPMKG</sequence>
<reference evidence="6" key="1">
    <citation type="submission" date="2021-01" db="UniProtKB">
        <authorList>
            <consortium name="EnsemblMetazoa"/>
        </authorList>
    </citation>
    <scope>IDENTIFICATION</scope>
</reference>